<dbReference type="Proteomes" id="UP001205105">
    <property type="component" value="Unassembled WGS sequence"/>
</dbReference>
<comment type="similarity">
    <text evidence="1">Belongs to the glycosyltransferase 8 family.</text>
</comment>
<evidence type="ECO:0000313" key="2">
    <source>
        <dbReference type="EMBL" id="KAI7846182.1"/>
    </source>
</evidence>
<name>A0AAD5DXD2_9CHLO</name>
<organism evidence="2 3">
    <name type="scientific">Chlorella ohadii</name>
    <dbReference type="NCBI Taxonomy" id="2649997"/>
    <lineage>
        <taxon>Eukaryota</taxon>
        <taxon>Viridiplantae</taxon>
        <taxon>Chlorophyta</taxon>
        <taxon>core chlorophytes</taxon>
        <taxon>Trebouxiophyceae</taxon>
        <taxon>Chlorellales</taxon>
        <taxon>Chlorellaceae</taxon>
        <taxon>Chlorella clade</taxon>
        <taxon>Chlorella</taxon>
    </lineage>
</organism>
<protein>
    <recommendedName>
        <fullName evidence="1">Hexosyltransferase</fullName>
        <ecNumber evidence="1">2.4.1.-</ecNumber>
    </recommendedName>
</protein>
<dbReference type="EC" id="2.4.1.-" evidence="1"/>
<reference evidence="2" key="1">
    <citation type="submission" date="2020-11" db="EMBL/GenBank/DDBJ databases">
        <title>Chlorella ohadii genome sequencing and assembly.</title>
        <authorList>
            <person name="Murik O."/>
            <person name="Treves H."/>
            <person name="Kedem I."/>
            <person name="Shotland Y."/>
            <person name="Kaplan A."/>
        </authorList>
    </citation>
    <scope>NUCLEOTIDE SEQUENCE</scope>
    <source>
        <strain evidence="2">1</strain>
    </source>
</reference>
<dbReference type="EMBL" id="JADXDR010000007">
    <property type="protein sequence ID" value="KAI7846182.1"/>
    <property type="molecule type" value="Genomic_DNA"/>
</dbReference>
<gene>
    <name evidence="2" type="ORF">COHA_000252</name>
</gene>
<dbReference type="AlphaFoldDB" id="A0AAD5DXD2"/>
<dbReference type="InterPro" id="IPR050587">
    <property type="entry name" value="GNT1/Glycosyltrans_8"/>
</dbReference>
<dbReference type="SUPFAM" id="SSF53448">
    <property type="entry name" value="Nucleotide-diphospho-sugar transferases"/>
    <property type="match status" value="1"/>
</dbReference>
<keyword evidence="3" id="KW-1185">Reference proteome</keyword>
<dbReference type="GO" id="GO:0016757">
    <property type="term" value="F:glycosyltransferase activity"/>
    <property type="evidence" value="ECO:0007669"/>
    <property type="project" value="InterPro"/>
</dbReference>
<comment type="caution">
    <text evidence="2">The sequence shown here is derived from an EMBL/GenBank/DDBJ whole genome shotgun (WGS) entry which is preliminary data.</text>
</comment>
<dbReference type="Pfam" id="PF01501">
    <property type="entry name" value="Glyco_transf_8"/>
    <property type="match status" value="1"/>
</dbReference>
<sequence>MSLLAKPAPLSRSSCWLPAPARPRGVLGTALALLLLCFTLLAAVRCGGKALRHAVRALYYTTDPLFLGRDDGRFPSPSCCRGAECAQERTGRVAVLTYLQGEAYLPLLQQLECTLRRSNPGLELGVMLVRGEQQSPTVLSWLDRKRISRVQVEPLSYTNHFDARYGSNFMKVRALGLTQYDAIILLDSDVAVAGDLSPLFSLPTEFAAVWDQPKVLGRFGPHLQGINGGMLLLRPCKAVMRHMLAVLEAQPKLRFSHGAAEQDFFHWYFKYTGMRLPLEYNTMASDSLAGNRTLGGRDPVVVHFTRNKPFHGPQPGRPGHQFLCRLEEMD</sequence>
<dbReference type="InterPro" id="IPR029044">
    <property type="entry name" value="Nucleotide-diphossugar_trans"/>
</dbReference>
<proteinExistence type="inferred from homology"/>
<accession>A0AAD5DXD2</accession>
<dbReference type="Gene3D" id="3.90.550.10">
    <property type="entry name" value="Spore Coat Polysaccharide Biosynthesis Protein SpsA, Chain A"/>
    <property type="match status" value="1"/>
</dbReference>
<evidence type="ECO:0000256" key="1">
    <source>
        <dbReference type="RuleBase" id="RU362027"/>
    </source>
</evidence>
<dbReference type="InterPro" id="IPR002495">
    <property type="entry name" value="Glyco_trans_8"/>
</dbReference>
<evidence type="ECO:0000313" key="3">
    <source>
        <dbReference type="Proteomes" id="UP001205105"/>
    </source>
</evidence>
<dbReference type="PANTHER" id="PTHR11183">
    <property type="entry name" value="GLYCOGENIN SUBFAMILY MEMBER"/>
    <property type="match status" value="1"/>
</dbReference>